<keyword evidence="3" id="KW-1185">Reference proteome</keyword>
<name>C3XA35_OXAFO</name>
<evidence type="ECO:0000313" key="2">
    <source>
        <dbReference type="EMBL" id="EEO30061.1"/>
    </source>
</evidence>
<dbReference type="HOGENOM" id="CLU_920923_0_0_4"/>
<feature type="signal peptide" evidence="1">
    <location>
        <begin position="1"/>
        <end position="25"/>
    </location>
</feature>
<dbReference type="EMBL" id="GG658170">
    <property type="protein sequence ID" value="EEO30061.1"/>
    <property type="molecule type" value="Genomic_DNA"/>
</dbReference>
<dbReference type="OrthoDB" id="5392962at2"/>
<dbReference type="AlphaFoldDB" id="C3XA35"/>
<keyword evidence="1" id="KW-0732">Signal</keyword>
<evidence type="ECO:0000313" key="3">
    <source>
        <dbReference type="Proteomes" id="UP000005089"/>
    </source>
</evidence>
<dbReference type="GeneID" id="77134941"/>
<reference evidence="2 3" key="1">
    <citation type="submission" date="2009-02" db="EMBL/GenBank/DDBJ databases">
        <title>The Genome Sequence of Oxalobacter formigenes OXCC13.</title>
        <authorList>
            <consortium name="The Broad Institute Genome Sequencing Platform"/>
            <person name="Ward D."/>
            <person name="Young S.K."/>
            <person name="Kodira C.D."/>
            <person name="Zeng Q."/>
            <person name="Koehrsen M."/>
            <person name="Alvarado L."/>
            <person name="Berlin A."/>
            <person name="Borenstein D."/>
            <person name="Chen Z."/>
            <person name="Engels R."/>
            <person name="Freedman E."/>
            <person name="Gellesch M."/>
            <person name="Goldberg J."/>
            <person name="Griggs A."/>
            <person name="Gujja S."/>
            <person name="Heiman D."/>
            <person name="Hepburn T."/>
            <person name="Howarth C."/>
            <person name="Jen D."/>
            <person name="Larson L."/>
            <person name="Lewis B."/>
            <person name="Mehta T."/>
            <person name="Park D."/>
            <person name="Pearson M."/>
            <person name="Roberts A."/>
            <person name="Saif S."/>
            <person name="Shea T."/>
            <person name="Shenoy N."/>
            <person name="Sisk P."/>
            <person name="Stolte C."/>
            <person name="Sykes S."/>
            <person name="Walk T."/>
            <person name="White J."/>
            <person name="Yandava C."/>
            <person name="Allison M.J."/>
            <person name="Lander E."/>
            <person name="Nusbaum C."/>
            <person name="Galagan J."/>
            <person name="Birren B."/>
        </authorList>
    </citation>
    <scope>NUCLEOTIDE SEQUENCE [LARGE SCALE GENOMIC DNA]</scope>
    <source>
        <strain evidence="2 3">OXCC13</strain>
    </source>
</reference>
<proteinExistence type="predicted"/>
<gene>
    <name evidence="2" type="ORF">OFBG_01089</name>
</gene>
<dbReference type="RefSeq" id="WP_005880926.1">
    <property type="nucleotide sequence ID" value="NZ_CP019430.1"/>
</dbReference>
<feature type="chain" id="PRO_5030167012" evidence="1">
    <location>
        <begin position="26"/>
        <end position="289"/>
    </location>
</feature>
<protein>
    <submittedName>
        <fullName evidence="2">Tat pathway signal sequence domain protein</fullName>
    </submittedName>
</protein>
<dbReference type="Proteomes" id="UP000005089">
    <property type="component" value="Unassembled WGS sequence"/>
</dbReference>
<dbReference type="eggNOG" id="ENOG502Z8KR">
    <property type="taxonomic scope" value="Bacteria"/>
</dbReference>
<accession>C3XA35</accession>
<organism evidence="2 3">
    <name type="scientific">Oxalobacter formigenes OXCC13</name>
    <dbReference type="NCBI Taxonomy" id="556269"/>
    <lineage>
        <taxon>Bacteria</taxon>
        <taxon>Pseudomonadati</taxon>
        <taxon>Pseudomonadota</taxon>
        <taxon>Betaproteobacteria</taxon>
        <taxon>Burkholderiales</taxon>
        <taxon>Oxalobacteraceae</taxon>
        <taxon>Oxalobacter</taxon>
    </lineage>
</organism>
<sequence length="289" mass="33253">MNRRNLIKFVLALAVMFSLSGWVHAQNAQSLKNNYQRLQDKLKNNQFNQPIVMDSEQTSKSISGDVYSVINYPFSTVRTALDTPEEWCDVLSLHLNVKYCRALNSNKIEVYAGTKKPQPLSDAFHMEYNFKPVINNTNYMQIVMDAKSGPMGTSDYYMMMEAIPIQNNQTFIHVKYSYHYGTMAKLATNLYLDTVGSGKEGFTITGKKPDGKPKYVSGMRGAIERNTMRYYLAIEAYLGSLSLPPAQQQEYRLTNWFAATERYPQLYEITRQQYLSMKRDELKQTPPNN</sequence>
<evidence type="ECO:0000256" key="1">
    <source>
        <dbReference type="SAM" id="SignalP"/>
    </source>
</evidence>